<dbReference type="Pfam" id="PF03567">
    <property type="entry name" value="Sulfotransfer_2"/>
    <property type="match status" value="1"/>
</dbReference>
<accession>A0A226EIZ6</accession>
<evidence type="ECO:0000256" key="4">
    <source>
        <dbReference type="ARBA" id="ARBA00023180"/>
    </source>
</evidence>
<dbReference type="PANTHER" id="PTHR10357">
    <property type="entry name" value="ALPHA-AMYLASE FAMILY MEMBER"/>
    <property type="match status" value="1"/>
</dbReference>
<dbReference type="SUPFAM" id="SSF51445">
    <property type="entry name" value="(Trans)glycosidases"/>
    <property type="match status" value="1"/>
</dbReference>
<proteinExistence type="inferred from homology"/>
<dbReference type="Gene3D" id="3.90.400.10">
    <property type="entry name" value="Oligo-1,6-glucosidase, Domain 2"/>
    <property type="match status" value="1"/>
</dbReference>
<organism evidence="8 9">
    <name type="scientific">Folsomia candida</name>
    <name type="common">Springtail</name>
    <dbReference type="NCBI Taxonomy" id="158441"/>
    <lineage>
        <taxon>Eukaryota</taxon>
        <taxon>Metazoa</taxon>
        <taxon>Ecdysozoa</taxon>
        <taxon>Arthropoda</taxon>
        <taxon>Hexapoda</taxon>
        <taxon>Collembola</taxon>
        <taxon>Entomobryomorpha</taxon>
        <taxon>Isotomoidea</taxon>
        <taxon>Isotomidae</taxon>
        <taxon>Proisotominae</taxon>
        <taxon>Folsomia</taxon>
    </lineage>
</organism>
<dbReference type="FunFam" id="3.90.400.10:FF:000001">
    <property type="entry name" value="Maltase A3, isoform A"/>
    <property type="match status" value="1"/>
</dbReference>
<feature type="domain" description="Glycosyl hydrolase family 13 catalytic" evidence="7">
    <location>
        <begin position="45"/>
        <end position="442"/>
    </location>
</feature>
<dbReference type="InterPro" id="IPR005331">
    <property type="entry name" value="Sulfotransferase"/>
</dbReference>
<reference evidence="8 9" key="1">
    <citation type="submission" date="2015-12" db="EMBL/GenBank/DDBJ databases">
        <title>The genome of Folsomia candida.</title>
        <authorList>
            <person name="Faddeeva A."/>
            <person name="Derks M.F."/>
            <person name="Anvar Y."/>
            <person name="Smit S."/>
            <person name="Van Straalen N."/>
            <person name="Roelofs D."/>
        </authorList>
    </citation>
    <scope>NUCLEOTIDE SEQUENCE [LARGE SCALE GENOMIC DNA]</scope>
    <source>
        <strain evidence="8 9">VU population</strain>
        <tissue evidence="8">Whole body</tissue>
    </source>
</reference>
<comment type="caution">
    <text evidence="8">The sequence shown here is derived from an EMBL/GenBank/DDBJ whole genome shotgun (WGS) entry which is preliminary data.</text>
</comment>
<dbReference type="SMART" id="SM00642">
    <property type="entry name" value="Aamy"/>
    <property type="match status" value="1"/>
</dbReference>
<dbReference type="OMA" id="TENEWFT"/>
<dbReference type="Proteomes" id="UP000198287">
    <property type="component" value="Unassembled WGS sequence"/>
</dbReference>
<feature type="signal peptide" evidence="6">
    <location>
        <begin position="1"/>
        <end position="22"/>
    </location>
</feature>
<keyword evidence="5" id="KW-0378">Hydrolase</keyword>
<dbReference type="STRING" id="158441.A0A226EIZ6"/>
<dbReference type="CDD" id="cd11328">
    <property type="entry name" value="AmyAc_maltase"/>
    <property type="match status" value="1"/>
</dbReference>
<evidence type="ECO:0000256" key="3">
    <source>
        <dbReference type="ARBA" id="ARBA00012741"/>
    </source>
</evidence>
<evidence type="ECO:0000256" key="1">
    <source>
        <dbReference type="ARBA" id="ARBA00001657"/>
    </source>
</evidence>
<keyword evidence="9" id="KW-1185">Reference proteome</keyword>
<keyword evidence="4" id="KW-0325">Glycoprotein</keyword>
<evidence type="ECO:0000313" key="9">
    <source>
        <dbReference type="Proteomes" id="UP000198287"/>
    </source>
</evidence>
<dbReference type="InterPro" id="IPR006047">
    <property type="entry name" value="GH13_cat_dom"/>
</dbReference>
<name>A0A226EIZ6_FOLCA</name>
<keyword evidence="6" id="KW-0732">Signal</keyword>
<dbReference type="PANTHER" id="PTHR10357:SF179">
    <property type="entry name" value="NEUTRAL AND BASIC AMINO ACID TRANSPORT PROTEIN RBAT"/>
    <property type="match status" value="1"/>
</dbReference>
<dbReference type="EMBL" id="LNIX01000004">
    <property type="protein sequence ID" value="OXA56516.1"/>
    <property type="molecule type" value="Genomic_DNA"/>
</dbReference>
<feature type="chain" id="PRO_5013030978" description="alpha-glucosidase" evidence="6">
    <location>
        <begin position="23"/>
        <end position="837"/>
    </location>
</feature>
<dbReference type="InterPro" id="IPR017853">
    <property type="entry name" value="GH"/>
</dbReference>
<protein>
    <recommendedName>
        <fullName evidence="3">alpha-glucosidase</fullName>
        <ecNumber evidence="3">3.2.1.20</ecNumber>
    </recommendedName>
</protein>
<keyword evidence="5" id="KW-0326">Glycosidase</keyword>
<evidence type="ECO:0000256" key="2">
    <source>
        <dbReference type="ARBA" id="ARBA00008061"/>
    </source>
</evidence>
<evidence type="ECO:0000313" key="8">
    <source>
        <dbReference type="EMBL" id="OXA56516.1"/>
    </source>
</evidence>
<dbReference type="AlphaFoldDB" id="A0A226EIZ6"/>
<evidence type="ECO:0000256" key="6">
    <source>
        <dbReference type="SAM" id="SignalP"/>
    </source>
</evidence>
<comment type="similarity">
    <text evidence="2">Belongs to the glycosyl hydrolase 13 family.</text>
</comment>
<dbReference type="EC" id="3.2.1.20" evidence="3"/>
<dbReference type="GO" id="GO:0016020">
    <property type="term" value="C:membrane"/>
    <property type="evidence" value="ECO:0007669"/>
    <property type="project" value="InterPro"/>
</dbReference>
<dbReference type="Gene3D" id="3.20.20.80">
    <property type="entry name" value="Glycosidases"/>
    <property type="match status" value="1"/>
</dbReference>
<sequence length="837" mass="96879">MRQVRLLPVLIFSLQIVFFTNGMKIPQKQDPLPELKWWDSGIIYQVYPRSHQDSNGDGIGDLAGIQSRLDHFVELGIQAVWISPIYQSPMADFGYDISNFTDIAPVFGTLDDFRNLSDAMKERNIKLVMDFVPNHSSDEHVWFNRSVNRIEPYTDYYVWKDAKGFEIDGTPIPPNNWVSVFGGSMWTWNDIRQQFYLHQFVAKQPDLNYENPKVLTEILAAIKFWLDMGVDGFRVDAVPHMFEDQRYLDEPADPNAPEGSLPDEYRYYLHPYTYNLPKVLDALAEIRQLIDIYTAFDGKDRCMMVEATIPNLDDLFLYYGTESRPIAHFPFNFEFINRIKPGFNGTDILSMVDEWFQKMPPGATANWLVGNHDNHRVSKRFGDYIVDPLNMLIHLLPGSSVTYYGEEIGMQDTWISWVDTVDPAGCNAGEDRYELFSRDPERTPMQWDATKSAGFSTADRTWLPIHYNYTILNVAAQSGSDESHLEIYKKVELLRRSNAFKFGSLETKAPNDGAVFAFSRIYNSTGFIMLANFGDAQETVNASLEFEDIPAIARVYTRSQGFVPEGTFVGSSINTNEIVIGARHRLKEPPTPLFSYYFWNKEHHLGWCPVYKAGSTSWLWNMMILAGFSEKQLENPPKQLSSLARETYGDAEPDVKTVENAVKLLIVRHPFDRLVSAYRDKLSNSSVGHEHGTHHFYLKYGKKIVQKFRTDPTISQIEPTWPEFVRYLLSTDLLQYSDDHWLPAYYSCTPCLTQYDIIAKLETYNRDQGYIIYRLGLDKVLKPRWAHKLQTDRTQLVSSYFGQLTKTEISELYQKYWFDFTLFGYDYKEFLIYGKET</sequence>
<dbReference type="GO" id="GO:0008146">
    <property type="term" value="F:sulfotransferase activity"/>
    <property type="evidence" value="ECO:0007669"/>
    <property type="project" value="InterPro"/>
</dbReference>
<dbReference type="InterPro" id="IPR045857">
    <property type="entry name" value="O16G_dom_2"/>
</dbReference>
<evidence type="ECO:0000259" key="7">
    <source>
        <dbReference type="SMART" id="SM00642"/>
    </source>
</evidence>
<dbReference type="Pfam" id="PF00128">
    <property type="entry name" value="Alpha-amylase"/>
    <property type="match status" value="1"/>
</dbReference>
<dbReference type="OrthoDB" id="1740265at2759"/>
<gene>
    <name evidence="8" type="ORF">Fcan01_09231</name>
</gene>
<dbReference type="GO" id="GO:0004558">
    <property type="term" value="F:alpha-1,4-glucosidase activity"/>
    <property type="evidence" value="ECO:0007669"/>
    <property type="project" value="UniProtKB-EC"/>
</dbReference>
<evidence type="ECO:0000256" key="5">
    <source>
        <dbReference type="ARBA" id="ARBA00023295"/>
    </source>
</evidence>
<dbReference type="GO" id="GO:0005975">
    <property type="term" value="P:carbohydrate metabolic process"/>
    <property type="evidence" value="ECO:0007669"/>
    <property type="project" value="InterPro"/>
</dbReference>
<comment type="catalytic activity">
    <reaction evidence="1">
        <text>Hydrolysis of terminal, non-reducing (1-&gt;4)-linked alpha-D-glucose residues with release of alpha-D-glucose.</text>
        <dbReference type="EC" id="3.2.1.20"/>
    </reaction>
</comment>